<keyword evidence="3" id="KW-1185">Reference proteome</keyword>
<evidence type="ECO:0000313" key="2">
    <source>
        <dbReference type="EMBL" id="VEL28472.1"/>
    </source>
</evidence>
<dbReference type="AlphaFoldDB" id="A0A448X5A8"/>
<evidence type="ECO:0000313" key="3">
    <source>
        <dbReference type="Proteomes" id="UP000784294"/>
    </source>
</evidence>
<proteinExistence type="predicted"/>
<gene>
    <name evidence="2" type="ORF">PXEA_LOCUS21912</name>
</gene>
<reference evidence="2" key="1">
    <citation type="submission" date="2018-11" db="EMBL/GenBank/DDBJ databases">
        <authorList>
            <consortium name="Pathogen Informatics"/>
        </authorList>
    </citation>
    <scope>NUCLEOTIDE SEQUENCE</scope>
</reference>
<comment type="caution">
    <text evidence="2">The sequence shown here is derived from an EMBL/GenBank/DDBJ whole genome shotgun (WGS) entry which is preliminary data.</text>
</comment>
<protein>
    <submittedName>
        <fullName evidence="2">Uncharacterized protein</fullName>
    </submittedName>
</protein>
<sequence>MHRTLVFVTFEKPLESQLAIENENGVTFAGSIVTLRKFEDWDPMISGDLILTYHVPDVIISDSQPVKKPGKSANSSDTENSEESQERRAKKLKSEDVTL</sequence>
<feature type="region of interest" description="Disordered" evidence="1">
    <location>
        <begin position="62"/>
        <end position="99"/>
    </location>
</feature>
<organism evidence="2 3">
    <name type="scientific">Protopolystoma xenopodis</name>
    <dbReference type="NCBI Taxonomy" id="117903"/>
    <lineage>
        <taxon>Eukaryota</taxon>
        <taxon>Metazoa</taxon>
        <taxon>Spiralia</taxon>
        <taxon>Lophotrochozoa</taxon>
        <taxon>Platyhelminthes</taxon>
        <taxon>Monogenea</taxon>
        <taxon>Polyopisthocotylea</taxon>
        <taxon>Polystomatidea</taxon>
        <taxon>Polystomatidae</taxon>
        <taxon>Protopolystoma</taxon>
    </lineage>
</organism>
<evidence type="ECO:0000256" key="1">
    <source>
        <dbReference type="SAM" id="MobiDB-lite"/>
    </source>
</evidence>
<feature type="compositionally biased region" description="Basic and acidic residues" evidence="1">
    <location>
        <begin position="84"/>
        <end position="99"/>
    </location>
</feature>
<dbReference type="EMBL" id="CAAALY010095281">
    <property type="protein sequence ID" value="VEL28472.1"/>
    <property type="molecule type" value="Genomic_DNA"/>
</dbReference>
<accession>A0A448X5A8</accession>
<name>A0A448X5A8_9PLAT</name>
<dbReference type="Proteomes" id="UP000784294">
    <property type="component" value="Unassembled WGS sequence"/>
</dbReference>